<comment type="caution">
    <text evidence="11">The sequence shown here is derived from an EMBL/GenBank/DDBJ whole genome shotgun (WGS) entry which is preliminary data.</text>
</comment>
<dbReference type="SUPFAM" id="SSF53335">
    <property type="entry name" value="S-adenosyl-L-methionine-dependent methyltransferases"/>
    <property type="match status" value="1"/>
</dbReference>
<accession>A0A7C6A929</accession>
<reference evidence="11" key="1">
    <citation type="journal article" date="2020" name="mSystems">
        <title>Genome- and Community-Level Interaction Insights into Carbon Utilization and Element Cycling Functions of Hydrothermarchaeota in Hydrothermal Sediment.</title>
        <authorList>
            <person name="Zhou Z."/>
            <person name="Liu Y."/>
            <person name="Xu W."/>
            <person name="Pan J."/>
            <person name="Luo Z.H."/>
            <person name="Li M."/>
        </authorList>
    </citation>
    <scope>NUCLEOTIDE SEQUENCE [LARGE SCALE GENOMIC DNA]</scope>
    <source>
        <strain evidence="11">SpSt-876</strain>
    </source>
</reference>
<evidence type="ECO:0000259" key="9">
    <source>
        <dbReference type="Pfam" id="PF01555"/>
    </source>
</evidence>
<dbReference type="GO" id="GO:0005737">
    <property type="term" value="C:cytoplasm"/>
    <property type="evidence" value="ECO:0007669"/>
    <property type="project" value="TreeGrafter"/>
</dbReference>
<dbReference type="PRINTS" id="PR00508">
    <property type="entry name" value="S21N4MTFRASE"/>
</dbReference>
<dbReference type="GO" id="GO:0008170">
    <property type="term" value="F:N-methyltransferase activity"/>
    <property type="evidence" value="ECO:0007669"/>
    <property type="project" value="InterPro"/>
</dbReference>
<evidence type="ECO:0000259" key="10">
    <source>
        <dbReference type="Pfam" id="PF12728"/>
    </source>
</evidence>
<name>A0A7C6A929_UNCW3</name>
<dbReference type="EC" id="2.1.1.-" evidence="8"/>
<dbReference type="InterPro" id="IPR001091">
    <property type="entry name" value="RM_Methyltransferase"/>
</dbReference>
<evidence type="ECO:0000256" key="2">
    <source>
        <dbReference type="ARBA" id="ARBA00022603"/>
    </source>
</evidence>
<keyword evidence="3" id="KW-0808">Transferase</keyword>
<dbReference type="PANTHER" id="PTHR13370">
    <property type="entry name" value="RNA METHYLASE-RELATED"/>
    <property type="match status" value="1"/>
</dbReference>
<keyword evidence="4" id="KW-0949">S-adenosyl-L-methionine</keyword>
<keyword evidence="2" id="KW-0489">Methyltransferase</keyword>
<dbReference type="GO" id="GO:0032259">
    <property type="term" value="P:methylation"/>
    <property type="evidence" value="ECO:0007669"/>
    <property type="project" value="UniProtKB-KW"/>
</dbReference>
<evidence type="ECO:0000256" key="1">
    <source>
        <dbReference type="ARBA" id="ARBA00010203"/>
    </source>
</evidence>
<dbReference type="InterPro" id="IPR002941">
    <property type="entry name" value="DNA_methylase_N4/N6"/>
</dbReference>
<dbReference type="AlphaFoldDB" id="A0A7C6A929"/>
<dbReference type="PANTHER" id="PTHR13370:SF24">
    <property type="entry name" value="TYPE III RESTRICTION-MODIFICATION ENZYME STYLTI MOD SUBUNIT"/>
    <property type="match status" value="1"/>
</dbReference>
<dbReference type="Pfam" id="PF01555">
    <property type="entry name" value="N6_N4_Mtase"/>
    <property type="match status" value="1"/>
</dbReference>
<evidence type="ECO:0000256" key="5">
    <source>
        <dbReference type="ARBA" id="ARBA00022747"/>
    </source>
</evidence>
<evidence type="ECO:0000256" key="7">
    <source>
        <dbReference type="ARBA" id="ARBA00049120"/>
    </source>
</evidence>
<comment type="catalytic activity">
    <reaction evidence="7">
        <text>a 2'-deoxycytidine in DNA + S-adenosyl-L-methionine = an N(4)-methyl-2'-deoxycytidine in DNA + S-adenosyl-L-homocysteine + H(+)</text>
        <dbReference type="Rhea" id="RHEA:16857"/>
        <dbReference type="Rhea" id="RHEA-COMP:11369"/>
        <dbReference type="Rhea" id="RHEA-COMP:13674"/>
        <dbReference type="ChEBI" id="CHEBI:15378"/>
        <dbReference type="ChEBI" id="CHEBI:57856"/>
        <dbReference type="ChEBI" id="CHEBI:59789"/>
        <dbReference type="ChEBI" id="CHEBI:85452"/>
        <dbReference type="ChEBI" id="CHEBI:137933"/>
        <dbReference type="EC" id="2.1.1.113"/>
    </reaction>
</comment>
<dbReference type="InterPro" id="IPR017985">
    <property type="entry name" value="MeTrfase_CN4_CS"/>
</dbReference>
<dbReference type="GO" id="GO:0003677">
    <property type="term" value="F:DNA binding"/>
    <property type="evidence" value="ECO:0007669"/>
    <property type="project" value="UniProtKB-KW"/>
</dbReference>
<dbReference type="GO" id="GO:0009307">
    <property type="term" value="P:DNA restriction-modification system"/>
    <property type="evidence" value="ECO:0007669"/>
    <property type="project" value="UniProtKB-KW"/>
</dbReference>
<feature type="domain" description="DNA methylase N-4/N-6" evidence="9">
    <location>
        <begin position="104"/>
        <end position="321"/>
    </location>
</feature>
<dbReference type="Gene3D" id="3.40.50.150">
    <property type="entry name" value="Vaccinia Virus protein VP39"/>
    <property type="match status" value="1"/>
</dbReference>
<organism evidence="11">
    <name type="scientific">candidate division WOR-3 bacterium</name>
    <dbReference type="NCBI Taxonomy" id="2052148"/>
    <lineage>
        <taxon>Bacteria</taxon>
        <taxon>Bacteria division WOR-3</taxon>
    </lineage>
</organism>
<dbReference type="PROSITE" id="PS00093">
    <property type="entry name" value="N4_MTASE"/>
    <property type="match status" value="1"/>
</dbReference>
<keyword evidence="6" id="KW-0238">DNA-binding</keyword>
<evidence type="ECO:0000256" key="3">
    <source>
        <dbReference type="ARBA" id="ARBA00022679"/>
    </source>
</evidence>
<feature type="domain" description="Helix-turn-helix" evidence="10">
    <location>
        <begin position="7"/>
        <end position="55"/>
    </location>
</feature>
<comment type="similarity">
    <text evidence="1">Belongs to the N(4)/N(6)-methyltransferase family. N(4) subfamily.</text>
</comment>
<evidence type="ECO:0000313" key="11">
    <source>
        <dbReference type="EMBL" id="HHS52185.1"/>
    </source>
</evidence>
<dbReference type="GO" id="GO:0015667">
    <property type="term" value="F:site-specific DNA-methyltransferase (cytosine-N4-specific) activity"/>
    <property type="evidence" value="ECO:0007669"/>
    <property type="project" value="UniProtKB-EC"/>
</dbReference>
<dbReference type="SUPFAM" id="SSF46955">
    <property type="entry name" value="Putative DNA-binding domain"/>
    <property type="match status" value="1"/>
</dbReference>
<sequence>MEKIAAYTAKEAAEFLGVSPSTIYRLEKKGVLLPIKAARGQKHFAEKELEKFRQKTQDSKTTLIKEKAPIYKTAVRIEPYFQKESIWIYHDDFLTTNCIEKESIDLIVTSPPYNVGIKYNTHDDTMSYREYLSFTKVWLTKCFQLMKEDGRFCLNIPLDKNKGGQQSVCADITTIAKQIGFKYHSTIIWNEQNISRRTAWGSWLSASAPYVIAPVEVIVVLYKDQWKKVSGSRKSDITKDEFMEWTNGVWNFSGESKTRIGHPAPFPVELPRRCIKLFSFVGDTVLDPFLGSGSTLIACVLTNRKGIGVEIDKGYCEIAKQRLMKETSLLQPKLELGVGY</sequence>
<evidence type="ECO:0000256" key="8">
    <source>
        <dbReference type="RuleBase" id="RU362026"/>
    </source>
</evidence>
<dbReference type="InterPro" id="IPR041657">
    <property type="entry name" value="HTH_17"/>
</dbReference>
<dbReference type="InterPro" id="IPR029063">
    <property type="entry name" value="SAM-dependent_MTases_sf"/>
</dbReference>
<keyword evidence="5" id="KW-0680">Restriction system</keyword>
<dbReference type="Pfam" id="PF12728">
    <property type="entry name" value="HTH_17"/>
    <property type="match status" value="1"/>
</dbReference>
<proteinExistence type="inferred from homology"/>
<dbReference type="EMBL" id="DTLI01000129">
    <property type="protein sequence ID" value="HHS52185.1"/>
    <property type="molecule type" value="Genomic_DNA"/>
</dbReference>
<evidence type="ECO:0000256" key="6">
    <source>
        <dbReference type="ARBA" id="ARBA00023125"/>
    </source>
</evidence>
<evidence type="ECO:0000256" key="4">
    <source>
        <dbReference type="ARBA" id="ARBA00022691"/>
    </source>
</evidence>
<gene>
    <name evidence="11" type="ORF">ENW73_04880</name>
</gene>
<dbReference type="InterPro" id="IPR009061">
    <property type="entry name" value="DNA-bd_dom_put_sf"/>
</dbReference>
<protein>
    <recommendedName>
        <fullName evidence="8">Methyltransferase</fullName>
        <ecNumber evidence="8">2.1.1.-</ecNumber>
    </recommendedName>
</protein>
<dbReference type="Gene3D" id="1.10.1660.10">
    <property type="match status" value="1"/>
</dbReference>